<keyword evidence="3" id="KW-1185">Reference proteome</keyword>
<accession>A0A4R8H0C1</accession>
<keyword evidence="1" id="KW-1133">Transmembrane helix</keyword>
<evidence type="ECO:0000313" key="3">
    <source>
        <dbReference type="Proteomes" id="UP000295832"/>
    </source>
</evidence>
<protein>
    <recommendedName>
        <fullName evidence="4">CAAX prenyl protease-like protein</fullName>
    </recommendedName>
</protein>
<name>A0A4R8H0C1_9FIRM</name>
<keyword evidence="1" id="KW-0472">Membrane</keyword>
<dbReference type="Proteomes" id="UP000295832">
    <property type="component" value="Unassembled WGS sequence"/>
</dbReference>
<dbReference type="RefSeq" id="WP_134116822.1">
    <property type="nucleotide sequence ID" value="NZ_SOEG01000014.1"/>
</dbReference>
<dbReference type="EMBL" id="SOEG01000014">
    <property type="protein sequence ID" value="TDX51263.1"/>
    <property type="molecule type" value="Genomic_DNA"/>
</dbReference>
<feature type="transmembrane region" description="Helical" evidence="1">
    <location>
        <begin position="12"/>
        <end position="34"/>
    </location>
</feature>
<organism evidence="2 3">
    <name type="scientific">Orenia marismortui</name>
    <dbReference type="NCBI Taxonomy" id="46469"/>
    <lineage>
        <taxon>Bacteria</taxon>
        <taxon>Bacillati</taxon>
        <taxon>Bacillota</taxon>
        <taxon>Clostridia</taxon>
        <taxon>Halanaerobiales</taxon>
        <taxon>Halobacteroidaceae</taxon>
        <taxon>Orenia</taxon>
    </lineage>
</organism>
<dbReference type="AlphaFoldDB" id="A0A4R8H0C1"/>
<sequence>MRTLFTGLLVSYFAFVFNHYLVSRFGNWVIVYIIPISEEFLKTGFYYLLGGKLITIHLIFGFIEGIFDFVDNKIAAFAAILSHLLFAYITLFIWTITDKLLLAILVSALVHSIWNYLIGRIIV</sequence>
<dbReference type="STRING" id="926561.GCA_000379025_01080"/>
<reference evidence="2 3" key="1">
    <citation type="submission" date="2019-03" db="EMBL/GenBank/DDBJ databases">
        <title>Subsurface microbial communities from deep shales in Ohio and West Virginia, USA.</title>
        <authorList>
            <person name="Wrighton K."/>
        </authorList>
    </citation>
    <scope>NUCLEOTIDE SEQUENCE [LARGE SCALE GENOMIC DNA]</scope>
    <source>
        <strain evidence="2 3">MSL 6dP</strain>
    </source>
</reference>
<feature type="transmembrane region" description="Helical" evidence="1">
    <location>
        <begin position="100"/>
        <end position="118"/>
    </location>
</feature>
<feature type="transmembrane region" description="Helical" evidence="1">
    <location>
        <begin position="74"/>
        <end position="94"/>
    </location>
</feature>
<keyword evidence="1" id="KW-0812">Transmembrane</keyword>
<feature type="transmembrane region" description="Helical" evidence="1">
    <location>
        <begin position="46"/>
        <end position="67"/>
    </location>
</feature>
<comment type="caution">
    <text evidence="2">The sequence shown here is derived from an EMBL/GenBank/DDBJ whole genome shotgun (WGS) entry which is preliminary data.</text>
</comment>
<evidence type="ECO:0008006" key="4">
    <source>
        <dbReference type="Google" id="ProtNLM"/>
    </source>
</evidence>
<evidence type="ECO:0000256" key="1">
    <source>
        <dbReference type="SAM" id="Phobius"/>
    </source>
</evidence>
<gene>
    <name evidence="2" type="ORF">C7959_11411</name>
</gene>
<evidence type="ECO:0000313" key="2">
    <source>
        <dbReference type="EMBL" id="TDX51263.1"/>
    </source>
</evidence>
<proteinExistence type="predicted"/>